<dbReference type="Proteomes" id="UP000199387">
    <property type="component" value="Unassembled WGS sequence"/>
</dbReference>
<organism evidence="1 2">
    <name type="scientific">Melghirimyces thermohalophilus</name>
    <dbReference type="NCBI Taxonomy" id="1236220"/>
    <lineage>
        <taxon>Bacteria</taxon>
        <taxon>Bacillati</taxon>
        <taxon>Bacillota</taxon>
        <taxon>Bacilli</taxon>
        <taxon>Bacillales</taxon>
        <taxon>Thermoactinomycetaceae</taxon>
        <taxon>Melghirimyces</taxon>
    </lineage>
</organism>
<sequence>MFNGYETELARIRHEEIKNQFREINRLHRKRHSWIQSLRSIWNNFDKREPQHVKQRLSCCSAPLCCE</sequence>
<name>A0A1G6IDN9_9BACL</name>
<reference evidence="1 2" key="1">
    <citation type="submission" date="2016-10" db="EMBL/GenBank/DDBJ databases">
        <authorList>
            <person name="de Groot N.N."/>
        </authorList>
    </citation>
    <scope>NUCLEOTIDE SEQUENCE [LARGE SCALE GENOMIC DNA]</scope>
    <source>
        <strain evidence="1 2">DSM 45514</strain>
    </source>
</reference>
<evidence type="ECO:0000313" key="2">
    <source>
        <dbReference type="Proteomes" id="UP000199387"/>
    </source>
</evidence>
<proteinExistence type="predicted"/>
<evidence type="ECO:0000313" key="1">
    <source>
        <dbReference type="EMBL" id="SDC04483.1"/>
    </source>
</evidence>
<protein>
    <submittedName>
        <fullName evidence="1">Uncharacterized protein</fullName>
    </submittedName>
</protein>
<dbReference type="AlphaFoldDB" id="A0A1G6IDN9"/>
<gene>
    <name evidence="1" type="ORF">SAMN04488112_102181</name>
</gene>
<dbReference type="EMBL" id="FMZA01000002">
    <property type="protein sequence ID" value="SDC04483.1"/>
    <property type="molecule type" value="Genomic_DNA"/>
</dbReference>
<accession>A0A1G6IDN9</accession>
<keyword evidence="2" id="KW-1185">Reference proteome</keyword>